<dbReference type="RefSeq" id="WP_255059338.1">
    <property type="nucleotide sequence ID" value="NZ_JANDBD010000003.1"/>
</dbReference>
<keyword evidence="3" id="KW-0378">Hydrolase</keyword>
<proteinExistence type="inferred from homology"/>
<comment type="caution">
    <text evidence="3">The sequence shown here is derived from an EMBL/GenBank/DDBJ whole genome shotgun (WGS) entry which is preliminary data.</text>
</comment>
<keyword evidence="4" id="KW-1185">Reference proteome</keyword>
<dbReference type="Pfam" id="PF01738">
    <property type="entry name" value="DLH"/>
    <property type="match status" value="1"/>
</dbReference>
<evidence type="ECO:0000256" key="1">
    <source>
        <dbReference type="ARBA" id="ARBA00008645"/>
    </source>
</evidence>
<feature type="domain" description="Dienelactone hydrolase" evidence="2">
    <location>
        <begin position="18"/>
        <end position="247"/>
    </location>
</feature>
<sequence>MIATREVTYDADGLTMVAHLARPDGEGPWPAVLIGHDGIGLDDYQRGRADDLAEHGYIALAMDYHAGRTYFGDPEAMLARVMPLMADPARMEAIGRAALDVLLAEPGADPDRLAALGYGAGGRIVLELASAGVPFKALAAIHPGFPAARADDWRGVDGAYLLCTGSEDPLCTPDQLLAFTAALQNAGIDWRVNVYGGAKHAFWAAPTNADGSLTGGTTHVLDTVPGVGHHAVHATRAWQAVLDLLDEAVGSADNPVP</sequence>
<gene>
    <name evidence="3" type="ORF">NM203_08170</name>
</gene>
<dbReference type="InterPro" id="IPR029058">
    <property type="entry name" value="AB_hydrolase_fold"/>
</dbReference>
<protein>
    <submittedName>
        <fullName evidence="3">Dienelactone hydrolase family protein</fullName>
    </submittedName>
</protein>
<dbReference type="PANTHER" id="PTHR22946">
    <property type="entry name" value="DIENELACTONE HYDROLASE DOMAIN-CONTAINING PROTEIN-RELATED"/>
    <property type="match status" value="1"/>
</dbReference>
<comment type="similarity">
    <text evidence="1">Belongs to the AB hydrolase superfamily.</text>
</comment>
<dbReference type="InterPro" id="IPR050261">
    <property type="entry name" value="FrsA_esterase"/>
</dbReference>
<dbReference type="GO" id="GO:0016787">
    <property type="term" value="F:hydrolase activity"/>
    <property type="evidence" value="ECO:0007669"/>
    <property type="project" value="UniProtKB-KW"/>
</dbReference>
<dbReference type="InterPro" id="IPR002925">
    <property type="entry name" value="Dienelactn_hydro"/>
</dbReference>
<evidence type="ECO:0000313" key="4">
    <source>
        <dbReference type="Proteomes" id="UP001651690"/>
    </source>
</evidence>
<dbReference type="SUPFAM" id="SSF53474">
    <property type="entry name" value="alpha/beta-Hydrolases"/>
    <property type="match status" value="1"/>
</dbReference>
<evidence type="ECO:0000259" key="2">
    <source>
        <dbReference type="Pfam" id="PF01738"/>
    </source>
</evidence>
<dbReference type="Proteomes" id="UP001651690">
    <property type="component" value="Unassembled WGS sequence"/>
</dbReference>
<organism evidence="3 4">
    <name type="scientific">Mycolicibacterium arenosum</name>
    <dbReference type="NCBI Taxonomy" id="2952157"/>
    <lineage>
        <taxon>Bacteria</taxon>
        <taxon>Bacillati</taxon>
        <taxon>Actinomycetota</taxon>
        <taxon>Actinomycetes</taxon>
        <taxon>Mycobacteriales</taxon>
        <taxon>Mycobacteriaceae</taxon>
        <taxon>Mycolicibacterium</taxon>
    </lineage>
</organism>
<accession>A0ABT1M1K6</accession>
<dbReference type="Gene3D" id="3.40.50.1820">
    <property type="entry name" value="alpha/beta hydrolase"/>
    <property type="match status" value="1"/>
</dbReference>
<dbReference type="EMBL" id="JANDBD010000003">
    <property type="protein sequence ID" value="MCP9272159.1"/>
    <property type="molecule type" value="Genomic_DNA"/>
</dbReference>
<reference evidence="3 4" key="1">
    <citation type="submission" date="2022-06" db="EMBL/GenBank/DDBJ databases">
        <title>Mycolicibacterium sp. CAU 1645 isolated from seawater.</title>
        <authorList>
            <person name="Kim W."/>
        </authorList>
    </citation>
    <scope>NUCLEOTIDE SEQUENCE [LARGE SCALE GENOMIC DNA]</scope>
    <source>
        <strain evidence="3 4">CAU 1645</strain>
    </source>
</reference>
<name>A0ABT1M1K6_9MYCO</name>
<evidence type="ECO:0000313" key="3">
    <source>
        <dbReference type="EMBL" id="MCP9272159.1"/>
    </source>
</evidence>
<dbReference type="PANTHER" id="PTHR22946:SF0">
    <property type="entry name" value="DIENELACTONE HYDROLASE DOMAIN-CONTAINING PROTEIN"/>
    <property type="match status" value="1"/>
</dbReference>